<organism evidence="2 3">
    <name type="scientific">Bimuria novae-zelandiae CBS 107.79</name>
    <dbReference type="NCBI Taxonomy" id="1447943"/>
    <lineage>
        <taxon>Eukaryota</taxon>
        <taxon>Fungi</taxon>
        <taxon>Dikarya</taxon>
        <taxon>Ascomycota</taxon>
        <taxon>Pezizomycotina</taxon>
        <taxon>Dothideomycetes</taxon>
        <taxon>Pleosporomycetidae</taxon>
        <taxon>Pleosporales</taxon>
        <taxon>Massarineae</taxon>
        <taxon>Didymosphaeriaceae</taxon>
        <taxon>Bimuria</taxon>
    </lineage>
</organism>
<proteinExistence type="predicted"/>
<evidence type="ECO:0000313" key="3">
    <source>
        <dbReference type="Proteomes" id="UP000800036"/>
    </source>
</evidence>
<reference evidence="2" key="1">
    <citation type="journal article" date="2020" name="Stud. Mycol.">
        <title>101 Dothideomycetes genomes: a test case for predicting lifestyles and emergence of pathogens.</title>
        <authorList>
            <person name="Haridas S."/>
            <person name="Albert R."/>
            <person name="Binder M."/>
            <person name="Bloem J."/>
            <person name="Labutti K."/>
            <person name="Salamov A."/>
            <person name="Andreopoulos B."/>
            <person name="Baker S."/>
            <person name="Barry K."/>
            <person name="Bills G."/>
            <person name="Bluhm B."/>
            <person name="Cannon C."/>
            <person name="Castanera R."/>
            <person name="Culley D."/>
            <person name="Daum C."/>
            <person name="Ezra D."/>
            <person name="Gonzalez J."/>
            <person name="Henrissat B."/>
            <person name="Kuo A."/>
            <person name="Liang C."/>
            <person name="Lipzen A."/>
            <person name="Lutzoni F."/>
            <person name="Magnuson J."/>
            <person name="Mondo S."/>
            <person name="Nolan M."/>
            <person name="Ohm R."/>
            <person name="Pangilinan J."/>
            <person name="Park H.-J."/>
            <person name="Ramirez L."/>
            <person name="Alfaro M."/>
            <person name="Sun H."/>
            <person name="Tritt A."/>
            <person name="Yoshinaga Y."/>
            <person name="Zwiers L.-H."/>
            <person name="Turgeon B."/>
            <person name="Goodwin S."/>
            <person name="Spatafora J."/>
            <person name="Crous P."/>
            <person name="Grigoriev I."/>
        </authorList>
    </citation>
    <scope>NUCLEOTIDE SEQUENCE</scope>
    <source>
        <strain evidence="2">CBS 107.79</strain>
    </source>
</reference>
<dbReference type="AlphaFoldDB" id="A0A6A5VGN3"/>
<dbReference type="InterPro" id="IPR003615">
    <property type="entry name" value="HNH_nuc"/>
</dbReference>
<evidence type="ECO:0000259" key="1">
    <source>
        <dbReference type="Pfam" id="PF13391"/>
    </source>
</evidence>
<sequence length="209" mass="23716">MGKSMREKALVSILRHKMSDADKKGKPTQSSMYSYILKHYDPDHPPSETQSQPQSITERALIAIIQQDNSKRNKHRQSTWAKKVLRRYDVEHVHPQAEQQAASERRGWCPVVQEYIPLGQPKHTGKMAHIVPHKTGISPAGKLFGAKGEDVILSESNAMWLHPKVEEALDNGQIIVVPASSHQSDRDLKLRVVDPELLGRKRRRFGDKV</sequence>
<accession>A0A6A5VGN3</accession>
<dbReference type="Proteomes" id="UP000800036">
    <property type="component" value="Unassembled WGS sequence"/>
</dbReference>
<keyword evidence="3" id="KW-1185">Reference proteome</keyword>
<gene>
    <name evidence="2" type="ORF">BU23DRAFT_86521</name>
</gene>
<dbReference type="Pfam" id="PF13391">
    <property type="entry name" value="HNH_2"/>
    <property type="match status" value="1"/>
</dbReference>
<dbReference type="OrthoDB" id="5386595at2759"/>
<feature type="domain" description="HNH nuclease" evidence="1">
    <location>
        <begin position="126"/>
        <end position="177"/>
    </location>
</feature>
<evidence type="ECO:0000313" key="2">
    <source>
        <dbReference type="EMBL" id="KAF1975032.1"/>
    </source>
</evidence>
<name>A0A6A5VGN3_9PLEO</name>
<protein>
    <recommendedName>
        <fullName evidence="1">HNH nuclease domain-containing protein</fullName>
    </recommendedName>
</protein>
<dbReference type="EMBL" id="ML976672">
    <property type="protein sequence ID" value="KAF1975032.1"/>
    <property type="molecule type" value="Genomic_DNA"/>
</dbReference>